<comment type="caution">
    <text evidence="2">The sequence shown here is derived from an EMBL/GenBank/DDBJ whole genome shotgun (WGS) entry which is preliminary data.</text>
</comment>
<protein>
    <submittedName>
        <fullName evidence="2">Uncharacterized protein</fullName>
    </submittedName>
</protein>
<feature type="chain" id="PRO_5034030019" evidence="1">
    <location>
        <begin position="19"/>
        <end position="301"/>
    </location>
</feature>
<evidence type="ECO:0000313" key="3">
    <source>
        <dbReference type="Proteomes" id="UP000664203"/>
    </source>
</evidence>
<evidence type="ECO:0000313" key="2">
    <source>
        <dbReference type="EMBL" id="CAF9908246.1"/>
    </source>
</evidence>
<dbReference type="EMBL" id="CAJPDR010000027">
    <property type="protein sequence ID" value="CAF9908246.1"/>
    <property type="molecule type" value="Genomic_DNA"/>
</dbReference>
<dbReference type="AlphaFoldDB" id="A0A8H3EJD6"/>
<dbReference type="OrthoDB" id="5387767at2759"/>
<dbReference type="Proteomes" id="UP000664203">
    <property type="component" value="Unassembled WGS sequence"/>
</dbReference>
<keyword evidence="1" id="KW-0732">Signal</keyword>
<feature type="signal peptide" evidence="1">
    <location>
        <begin position="1"/>
        <end position="18"/>
    </location>
</feature>
<sequence>MFSHLNLVLVSRLALTFASPPQDAGDRTIQLSPVDFHLPANISNDENPFNASNVLRIQCDGEKYGFDPDVADCQNARSYYTRSSQLFTYGERHSGLGENVFPLPYRMMGDQALCYLEPVLIDGSLETGTASINHLSNAAYELILQCAVRQSKGGIAKGIGGQNMAVVLGTYRPDLQCRGTFAAWASCRSILGDMPVLTRKEIFGPPQFPSVQVPLPHFLQSDDSKCVVRIFGRGGPDLTSWFKIWEAVTAVYSACARHQQTGSFRGLGDLGHIFFTLTHPALKLGNLSTTAVPSDDALSEV</sequence>
<keyword evidence="3" id="KW-1185">Reference proteome</keyword>
<organism evidence="2 3">
    <name type="scientific">Alectoria fallacina</name>
    <dbReference type="NCBI Taxonomy" id="1903189"/>
    <lineage>
        <taxon>Eukaryota</taxon>
        <taxon>Fungi</taxon>
        <taxon>Dikarya</taxon>
        <taxon>Ascomycota</taxon>
        <taxon>Pezizomycotina</taxon>
        <taxon>Lecanoromycetes</taxon>
        <taxon>OSLEUM clade</taxon>
        <taxon>Lecanoromycetidae</taxon>
        <taxon>Lecanorales</taxon>
        <taxon>Lecanorineae</taxon>
        <taxon>Parmeliaceae</taxon>
        <taxon>Alectoria</taxon>
    </lineage>
</organism>
<proteinExistence type="predicted"/>
<name>A0A8H3EJD6_9LECA</name>
<gene>
    <name evidence="2" type="ORF">ALECFALPRED_004360</name>
</gene>
<accession>A0A8H3EJD6</accession>
<reference evidence="2" key="1">
    <citation type="submission" date="2021-03" db="EMBL/GenBank/DDBJ databases">
        <authorList>
            <person name="Tagirdzhanova G."/>
        </authorList>
    </citation>
    <scope>NUCLEOTIDE SEQUENCE</scope>
</reference>
<evidence type="ECO:0000256" key="1">
    <source>
        <dbReference type="SAM" id="SignalP"/>
    </source>
</evidence>